<dbReference type="PROSITE" id="PS50206">
    <property type="entry name" value="RHODANESE_3"/>
    <property type="match status" value="1"/>
</dbReference>
<sequence length="137" mass="15593">MQFIQNNLGLVALVVVSGLMIFWPMVNRRITGIKEVGVVEATQLINHHDALVLDVREDQEYSQGRVPHSKHIPLRQLIDRLHELEKYKNKPIIAICRSGARSGHSCSVLRKNGFEQVYNLNGGMTSWQQANMPVEHK</sequence>
<dbReference type="KEGG" id="slac:SKTS_02700"/>
<dbReference type="CDD" id="cd00158">
    <property type="entry name" value="RHOD"/>
    <property type="match status" value="1"/>
</dbReference>
<reference evidence="4" key="1">
    <citation type="submission" date="2020-03" db="EMBL/GenBank/DDBJ databases">
        <title>Complete genome sequence of sulfur-oxidizing bacterium skT11.</title>
        <authorList>
            <person name="Kanda M."/>
            <person name="Kojima H."/>
            <person name="Fukui M."/>
        </authorList>
    </citation>
    <scope>NUCLEOTIDE SEQUENCE [LARGE SCALE GENOMIC DNA]</scope>
    <source>
        <strain evidence="4">skT11</strain>
    </source>
</reference>
<evidence type="ECO:0000313" key="4">
    <source>
        <dbReference type="Proteomes" id="UP000502260"/>
    </source>
</evidence>
<dbReference type="Proteomes" id="UP000502260">
    <property type="component" value="Chromosome"/>
</dbReference>
<keyword evidence="1" id="KW-0472">Membrane</keyword>
<dbReference type="AlphaFoldDB" id="A0A6F8V6V0"/>
<keyword evidence="1" id="KW-0812">Transmembrane</keyword>
<keyword evidence="1" id="KW-1133">Transmembrane helix</keyword>
<protein>
    <submittedName>
        <fullName evidence="3">Sulfurtransferase</fullName>
    </submittedName>
</protein>
<keyword evidence="4" id="KW-1185">Reference proteome</keyword>
<evidence type="ECO:0000313" key="3">
    <source>
        <dbReference type="EMBL" id="BCB25384.1"/>
    </source>
</evidence>
<dbReference type="InterPro" id="IPR001763">
    <property type="entry name" value="Rhodanese-like_dom"/>
</dbReference>
<gene>
    <name evidence="3" type="ORF">SKTS_02700</name>
</gene>
<feature type="domain" description="Rhodanese" evidence="2">
    <location>
        <begin position="46"/>
        <end position="136"/>
    </location>
</feature>
<dbReference type="SUPFAM" id="SSF52821">
    <property type="entry name" value="Rhodanese/Cell cycle control phosphatase"/>
    <property type="match status" value="1"/>
</dbReference>
<dbReference type="InterPro" id="IPR050229">
    <property type="entry name" value="GlpE_sulfurtransferase"/>
</dbReference>
<dbReference type="SMART" id="SM00450">
    <property type="entry name" value="RHOD"/>
    <property type="match status" value="1"/>
</dbReference>
<evidence type="ECO:0000259" key="2">
    <source>
        <dbReference type="PROSITE" id="PS50206"/>
    </source>
</evidence>
<accession>A0A6F8V6V0</accession>
<keyword evidence="3" id="KW-0808">Transferase</keyword>
<dbReference type="InterPro" id="IPR036873">
    <property type="entry name" value="Rhodanese-like_dom_sf"/>
</dbReference>
<dbReference type="Pfam" id="PF00581">
    <property type="entry name" value="Rhodanese"/>
    <property type="match status" value="1"/>
</dbReference>
<dbReference type="PANTHER" id="PTHR43031">
    <property type="entry name" value="FAD-DEPENDENT OXIDOREDUCTASE"/>
    <property type="match status" value="1"/>
</dbReference>
<proteinExistence type="predicted"/>
<feature type="transmembrane region" description="Helical" evidence="1">
    <location>
        <begin position="7"/>
        <end position="26"/>
    </location>
</feature>
<dbReference type="EMBL" id="AP022853">
    <property type="protein sequence ID" value="BCB25384.1"/>
    <property type="molecule type" value="Genomic_DNA"/>
</dbReference>
<dbReference type="Gene3D" id="3.40.250.10">
    <property type="entry name" value="Rhodanese-like domain"/>
    <property type="match status" value="1"/>
</dbReference>
<organism evidence="3 4">
    <name type="scientific">Sulfurimicrobium lacus</name>
    <dbReference type="NCBI Taxonomy" id="2715678"/>
    <lineage>
        <taxon>Bacteria</taxon>
        <taxon>Pseudomonadati</taxon>
        <taxon>Pseudomonadota</taxon>
        <taxon>Betaproteobacteria</taxon>
        <taxon>Nitrosomonadales</taxon>
        <taxon>Sulfuricellaceae</taxon>
        <taxon>Sulfurimicrobium</taxon>
    </lineage>
</organism>
<dbReference type="GO" id="GO:0016740">
    <property type="term" value="F:transferase activity"/>
    <property type="evidence" value="ECO:0007669"/>
    <property type="project" value="UniProtKB-KW"/>
</dbReference>
<dbReference type="RefSeq" id="WP_244617409.1">
    <property type="nucleotide sequence ID" value="NZ_AP022853.1"/>
</dbReference>
<name>A0A6F8V6V0_9PROT</name>
<dbReference type="FunFam" id="3.40.250.10:FF:000049">
    <property type="entry name" value="Phage shock protein E"/>
    <property type="match status" value="1"/>
</dbReference>
<evidence type="ECO:0000256" key="1">
    <source>
        <dbReference type="SAM" id="Phobius"/>
    </source>
</evidence>
<dbReference type="PANTHER" id="PTHR43031:SF18">
    <property type="entry name" value="RHODANESE-RELATED SULFURTRANSFERASES"/>
    <property type="match status" value="1"/>
</dbReference>